<keyword evidence="5" id="KW-0915">Sodium</keyword>
<keyword evidence="4 10" id="KW-1133">Transmembrane helix</keyword>
<keyword evidence="13" id="KW-1185">Reference proteome</keyword>
<feature type="region of interest" description="Disordered" evidence="9">
    <location>
        <begin position="572"/>
        <end position="599"/>
    </location>
</feature>
<evidence type="ECO:0000256" key="6">
    <source>
        <dbReference type="ARBA" id="ARBA00023065"/>
    </source>
</evidence>
<evidence type="ECO:0000256" key="8">
    <source>
        <dbReference type="ARBA" id="ARBA00023201"/>
    </source>
</evidence>
<evidence type="ECO:0000256" key="5">
    <source>
        <dbReference type="ARBA" id="ARBA00023053"/>
    </source>
</evidence>
<feature type="region of interest" description="Disordered" evidence="9">
    <location>
        <begin position="463"/>
        <end position="483"/>
    </location>
</feature>
<dbReference type="GO" id="GO:0015386">
    <property type="term" value="F:potassium:proton antiporter activity"/>
    <property type="evidence" value="ECO:0007669"/>
    <property type="project" value="TreeGrafter"/>
</dbReference>
<dbReference type="Pfam" id="PF00999">
    <property type="entry name" value="Na_H_Exchanger"/>
    <property type="match status" value="2"/>
</dbReference>
<evidence type="ECO:0000256" key="10">
    <source>
        <dbReference type="SAM" id="Phobius"/>
    </source>
</evidence>
<feature type="transmembrane region" description="Helical" evidence="10">
    <location>
        <begin position="118"/>
        <end position="143"/>
    </location>
</feature>
<dbReference type="OrthoDB" id="196264at2759"/>
<dbReference type="GO" id="GO:0005886">
    <property type="term" value="C:plasma membrane"/>
    <property type="evidence" value="ECO:0007669"/>
    <property type="project" value="TreeGrafter"/>
</dbReference>
<dbReference type="PANTHER" id="PTHR10110">
    <property type="entry name" value="SODIUM/HYDROGEN EXCHANGER"/>
    <property type="match status" value="1"/>
</dbReference>
<feature type="compositionally biased region" description="Polar residues" evidence="9">
    <location>
        <begin position="467"/>
        <end position="478"/>
    </location>
</feature>
<feature type="transmembrane region" description="Helical" evidence="10">
    <location>
        <begin position="55"/>
        <end position="74"/>
    </location>
</feature>
<organism evidence="12 13">
    <name type="scientific">Penaeus vannamei</name>
    <name type="common">Whiteleg shrimp</name>
    <name type="synonym">Litopenaeus vannamei</name>
    <dbReference type="NCBI Taxonomy" id="6689"/>
    <lineage>
        <taxon>Eukaryota</taxon>
        <taxon>Metazoa</taxon>
        <taxon>Ecdysozoa</taxon>
        <taxon>Arthropoda</taxon>
        <taxon>Crustacea</taxon>
        <taxon>Multicrustacea</taxon>
        <taxon>Malacostraca</taxon>
        <taxon>Eumalacostraca</taxon>
        <taxon>Eucarida</taxon>
        <taxon>Decapoda</taxon>
        <taxon>Dendrobranchiata</taxon>
        <taxon>Penaeoidea</taxon>
        <taxon>Penaeidae</taxon>
        <taxon>Penaeus</taxon>
    </lineage>
</organism>
<accession>A0A3R7Q205</accession>
<keyword evidence="7 10" id="KW-0472">Membrane</keyword>
<name>A0A3R7Q205_PENVA</name>
<evidence type="ECO:0000256" key="2">
    <source>
        <dbReference type="ARBA" id="ARBA00022448"/>
    </source>
</evidence>
<evidence type="ECO:0000313" key="12">
    <source>
        <dbReference type="EMBL" id="ROT66412.1"/>
    </source>
</evidence>
<comment type="caution">
    <text evidence="12">The sequence shown here is derived from an EMBL/GenBank/DDBJ whole genome shotgun (WGS) entry which is preliminary data.</text>
</comment>
<dbReference type="Gene3D" id="6.10.140.1330">
    <property type="match status" value="1"/>
</dbReference>
<dbReference type="PRINTS" id="PR01084">
    <property type="entry name" value="NAHEXCHNGR"/>
</dbReference>
<feature type="region of interest" description="Disordered" evidence="9">
    <location>
        <begin position="635"/>
        <end position="691"/>
    </location>
</feature>
<evidence type="ECO:0000256" key="3">
    <source>
        <dbReference type="ARBA" id="ARBA00022692"/>
    </source>
</evidence>
<feature type="transmembrane region" description="Helical" evidence="10">
    <location>
        <begin position="152"/>
        <end position="174"/>
    </location>
</feature>
<gene>
    <name evidence="12" type="ORF">C7M84_015547</name>
</gene>
<comment type="subcellular location">
    <subcellularLocation>
        <location evidence="1">Membrane</location>
        <topology evidence="1">Multi-pass membrane protein</topology>
    </subcellularLocation>
</comment>
<keyword evidence="8" id="KW-0739">Sodium transport</keyword>
<reference evidence="12 13" key="2">
    <citation type="submission" date="2019-01" db="EMBL/GenBank/DDBJ databases">
        <title>The decoding of complex shrimp genome reveals the adaptation for benthos swimmer, frequently molting mechanism and breeding impact on genome.</title>
        <authorList>
            <person name="Sun Y."/>
            <person name="Gao Y."/>
            <person name="Yu Y."/>
        </authorList>
    </citation>
    <scope>NUCLEOTIDE SEQUENCE [LARGE SCALE GENOMIC DNA]</scope>
    <source>
        <tissue evidence="12">Muscle</tissue>
    </source>
</reference>
<dbReference type="InterPro" id="IPR004709">
    <property type="entry name" value="NaH_exchanger"/>
</dbReference>
<feature type="domain" description="Cation/H+ exchanger transmembrane" evidence="11">
    <location>
        <begin position="11"/>
        <end position="228"/>
    </location>
</feature>
<proteinExistence type="predicted"/>
<dbReference type="GO" id="GO:0051453">
    <property type="term" value="P:regulation of intracellular pH"/>
    <property type="evidence" value="ECO:0007669"/>
    <property type="project" value="TreeGrafter"/>
</dbReference>
<reference evidence="12 13" key="1">
    <citation type="submission" date="2018-04" db="EMBL/GenBank/DDBJ databases">
        <authorList>
            <person name="Zhang X."/>
            <person name="Yuan J."/>
            <person name="Li F."/>
            <person name="Xiang J."/>
        </authorList>
    </citation>
    <scope>NUCLEOTIDE SEQUENCE [LARGE SCALE GENOMIC DNA]</scope>
    <source>
        <tissue evidence="12">Muscle</tissue>
    </source>
</reference>
<evidence type="ECO:0000256" key="9">
    <source>
        <dbReference type="SAM" id="MobiDB-lite"/>
    </source>
</evidence>
<evidence type="ECO:0000256" key="1">
    <source>
        <dbReference type="ARBA" id="ARBA00004141"/>
    </source>
</evidence>
<dbReference type="PANTHER" id="PTHR10110:SF126">
    <property type="entry name" value="NA(+)_H(+) EXCHANGER PROTEIN 7"/>
    <property type="match status" value="1"/>
</dbReference>
<feature type="transmembrane region" description="Helical" evidence="10">
    <location>
        <begin position="275"/>
        <end position="299"/>
    </location>
</feature>
<dbReference type="GO" id="GO:0015385">
    <property type="term" value="F:sodium:proton antiporter activity"/>
    <property type="evidence" value="ECO:0007669"/>
    <property type="project" value="InterPro"/>
</dbReference>
<dbReference type="EMBL" id="QCYY01002936">
    <property type="protein sequence ID" value="ROT66412.1"/>
    <property type="molecule type" value="Genomic_DNA"/>
</dbReference>
<keyword evidence="2" id="KW-0813">Transport</keyword>
<sequence>MQGFHQIHWLSNKIPESCVLIILGVLLGVVVFFTVDDGNGTSSCSFNFEVPHFTSDKFFFVLLPPIILESAYSLHDRAFFDNLGTVLVFAVIGTLFNIFTIGPALYGVAQGGLMGTIAIGFTETLVFSSLISAVDPVAVLAIFQELGVNKDLYFLVFGESLLNDGVTIVVYTTLTSFVTMEVISAGQYALAVASFFIVVFAGAVIGILFGCVTALITKYTAEVRGVALITIVMNHYRMKKIGLQEQFITAYGGLRGAVAFSLANMLDQTIDPRRIFITTTLMVILFTGFIQGISIKPLVNLLRIQKKRSDHKKLNEEINDTAMDHIMAGVEEILGQHGDFYLRELIIHYNDKYLKKWFVKPCSESKLTRLFEKIAISEHYAHLYGPVAMIEDKVKPLVTKSSASKRVRTISVSPSHNDEILLQPNLTLEDDEDDEFEEAETKVIQPAEPVELRRKPSYLPIRRSRVASESSATEPQAQRSHDAQALRKAFRNNPYNKLHYKYNPNLVGEEDQELAEHLHRRHLNARRMTRLASCSRLPVSNIAESLRPKTEMIFGHLEDGVAELVQRHRERRSTMSLRRRPPSLQACFSSPEPGHPMVPSSILRELREVSEPRSSLPDIRDCDSHSRLSATISMRGERQQFFPDRSEGEKTTSPEVTFQNEKLEELVPMVATSNTQPSSPKKPDSENEDVV</sequence>
<evidence type="ECO:0000256" key="4">
    <source>
        <dbReference type="ARBA" id="ARBA00022989"/>
    </source>
</evidence>
<dbReference type="STRING" id="6689.A0A3R7Q205"/>
<feature type="transmembrane region" description="Helical" evidence="10">
    <location>
        <begin position="86"/>
        <end position="106"/>
    </location>
</feature>
<dbReference type="Proteomes" id="UP000283509">
    <property type="component" value="Unassembled WGS sequence"/>
</dbReference>
<keyword evidence="6" id="KW-0406">Ion transport</keyword>
<evidence type="ECO:0000259" key="11">
    <source>
        <dbReference type="Pfam" id="PF00999"/>
    </source>
</evidence>
<dbReference type="AlphaFoldDB" id="A0A3R7Q205"/>
<dbReference type="InterPro" id="IPR018422">
    <property type="entry name" value="Cation/H_exchanger_CPA1"/>
</dbReference>
<dbReference type="GO" id="GO:0098719">
    <property type="term" value="P:sodium ion import across plasma membrane"/>
    <property type="evidence" value="ECO:0007669"/>
    <property type="project" value="TreeGrafter"/>
</dbReference>
<feature type="transmembrane region" description="Helical" evidence="10">
    <location>
        <begin position="18"/>
        <end position="35"/>
    </location>
</feature>
<keyword evidence="3 10" id="KW-0812">Transmembrane</keyword>
<dbReference type="InterPro" id="IPR006153">
    <property type="entry name" value="Cation/H_exchanger_TM"/>
</dbReference>
<evidence type="ECO:0000313" key="13">
    <source>
        <dbReference type="Proteomes" id="UP000283509"/>
    </source>
</evidence>
<protein>
    <submittedName>
        <fullName evidence="12">Na(+)/H(+) exchanger beta</fullName>
    </submittedName>
</protein>
<feature type="domain" description="Cation/H+ exchanger transmembrane" evidence="11">
    <location>
        <begin position="233"/>
        <end position="300"/>
    </location>
</feature>
<feature type="transmembrane region" description="Helical" evidence="10">
    <location>
        <begin position="186"/>
        <end position="216"/>
    </location>
</feature>
<evidence type="ECO:0000256" key="7">
    <source>
        <dbReference type="ARBA" id="ARBA00023136"/>
    </source>
</evidence>